<feature type="signal peptide" evidence="2">
    <location>
        <begin position="1"/>
        <end position="25"/>
    </location>
</feature>
<reference evidence="4 5" key="1">
    <citation type="journal article" date="2015" name="Int. J. Syst. Evol. Microbiol.">
        <title>Amycolatopsis rhabdoformis sp. nov., an actinomycete isolated from a tropical forest soil.</title>
        <authorList>
            <person name="Souza W.R."/>
            <person name="Silva R.E."/>
            <person name="Goodfellow M."/>
            <person name="Busarakam K."/>
            <person name="Figueiro F.S."/>
            <person name="Ferreira D."/>
            <person name="Rodrigues-Filho E."/>
            <person name="Moraes L.A.B."/>
            <person name="Zucchi T.D."/>
        </authorList>
    </citation>
    <scope>NUCLEOTIDE SEQUENCE [LARGE SCALE GENOMIC DNA]</scope>
    <source>
        <strain evidence="4 5">NCIMB 14900</strain>
    </source>
</reference>
<evidence type="ECO:0000313" key="5">
    <source>
        <dbReference type="Proteomes" id="UP001330812"/>
    </source>
</evidence>
<feature type="compositionally biased region" description="Polar residues" evidence="1">
    <location>
        <begin position="108"/>
        <end position="117"/>
    </location>
</feature>
<feature type="region of interest" description="Disordered" evidence="1">
    <location>
        <begin position="93"/>
        <end position="117"/>
    </location>
</feature>
<evidence type="ECO:0000259" key="3">
    <source>
        <dbReference type="Pfam" id="PF08787"/>
    </source>
</evidence>
<dbReference type="Pfam" id="PF08787">
    <property type="entry name" value="Alginate_lyase2"/>
    <property type="match status" value="1"/>
</dbReference>
<dbReference type="Proteomes" id="UP001330812">
    <property type="component" value="Chromosome"/>
</dbReference>
<evidence type="ECO:0000256" key="1">
    <source>
        <dbReference type="SAM" id="MobiDB-lite"/>
    </source>
</evidence>
<feature type="chain" id="PRO_5047550170" evidence="2">
    <location>
        <begin position="26"/>
        <end position="251"/>
    </location>
</feature>
<sequence length="251" mass="26596">MKHRWALLAVPLLALPLTTITAAGAAPAVPACRVPADVLDLGTWKETLPIGPAGHPTEITQPQLAAYAKSPYFTTTPACDGVVFRAPVDGTTTSGSGYPRSELRQMTGDGTKTASWSTTSGTHTMVLDEAVTHLPADKPDVVVGQIHDADDDVTVFRLEGTDLYLTKGDDSHYRLVTRGYELGTRFRVSFTAHDGKVSAYYNDTLVATIAVKSSGDYFKAGTYTQANCGNSAPCSADNYGETVVYGLTVSG</sequence>
<dbReference type="SUPFAM" id="SSF49899">
    <property type="entry name" value="Concanavalin A-like lectins/glucanases"/>
    <property type="match status" value="1"/>
</dbReference>
<feature type="domain" description="Alginate lyase 2" evidence="3">
    <location>
        <begin position="39"/>
        <end position="250"/>
    </location>
</feature>
<keyword evidence="4" id="KW-0456">Lyase</keyword>
<evidence type="ECO:0000313" key="4">
    <source>
        <dbReference type="EMBL" id="WSE31752.1"/>
    </source>
</evidence>
<name>A0ABZ1IBG9_9PSEU</name>
<proteinExistence type="predicted"/>
<keyword evidence="2" id="KW-0732">Signal</keyword>
<dbReference type="GO" id="GO:0016829">
    <property type="term" value="F:lyase activity"/>
    <property type="evidence" value="ECO:0007669"/>
    <property type="project" value="UniProtKB-KW"/>
</dbReference>
<dbReference type="EMBL" id="CP142149">
    <property type="protein sequence ID" value="WSE31752.1"/>
    <property type="molecule type" value="Genomic_DNA"/>
</dbReference>
<dbReference type="RefSeq" id="WP_326834559.1">
    <property type="nucleotide sequence ID" value="NZ_CP142149.1"/>
</dbReference>
<accession>A0ABZ1IBG9</accession>
<dbReference type="InterPro" id="IPR013320">
    <property type="entry name" value="ConA-like_dom_sf"/>
</dbReference>
<evidence type="ECO:0000256" key="2">
    <source>
        <dbReference type="SAM" id="SignalP"/>
    </source>
</evidence>
<dbReference type="InterPro" id="IPR014895">
    <property type="entry name" value="Alginate_lyase_2"/>
</dbReference>
<organism evidence="4 5">
    <name type="scientific">Amycolatopsis rhabdoformis</name>
    <dbReference type="NCBI Taxonomy" id="1448059"/>
    <lineage>
        <taxon>Bacteria</taxon>
        <taxon>Bacillati</taxon>
        <taxon>Actinomycetota</taxon>
        <taxon>Actinomycetes</taxon>
        <taxon>Pseudonocardiales</taxon>
        <taxon>Pseudonocardiaceae</taxon>
        <taxon>Amycolatopsis</taxon>
    </lineage>
</organism>
<dbReference type="Gene3D" id="2.60.120.200">
    <property type="match status" value="1"/>
</dbReference>
<keyword evidence="5" id="KW-1185">Reference proteome</keyword>
<protein>
    <submittedName>
        <fullName evidence="4">Polysaccharide lyase family 7 protein</fullName>
    </submittedName>
</protein>
<gene>
    <name evidence="4" type="ORF">VSH64_06480</name>
</gene>